<dbReference type="EMBL" id="CP129113">
    <property type="protein sequence ID" value="WLV25102.1"/>
    <property type="molecule type" value="Genomic_DNA"/>
</dbReference>
<reference evidence="2" key="1">
    <citation type="submission" date="2023-06" db="EMBL/GenBank/DDBJ databases">
        <title>A Treasure from Seagulls: Isolation and Description of Aciduricobacillus qingdaonensis gen. nov., sp. nov., a Rare Obligately Uric Acid-utilizing Member in the Family Bacillaceae.</title>
        <authorList>
            <person name="Liu W."/>
            <person name="Wang B."/>
        </authorList>
    </citation>
    <scope>NUCLEOTIDE SEQUENCE</scope>
    <source>
        <strain evidence="2">44XB</strain>
    </source>
</reference>
<gene>
    <name evidence="2" type="ORF">QR721_02350</name>
</gene>
<dbReference type="PANTHER" id="PTHR34094:SF1">
    <property type="entry name" value="PROTEIN FAM185A"/>
    <property type="match status" value="1"/>
</dbReference>
<dbReference type="Proteomes" id="UP001180087">
    <property type="component" value="Chromosome"/>
</dbReference>
<keyword evidence="3" id="KW-1185">Reference proteome</keyword>
<dbReference type="RefSeq" id="WP_348028809.1">
    <property type="nucleotide sequence ID" value="NZ_CP129113.1"/>
</dbReference>
<evidence type="ECO:0000313" key="3">
    <source>
        <dbReference type="Proteomes" id="UP001180087"/>
    </source>
</evidence>
<proteinExistence type="predicted"/>
<dbReference type="InterPro" id="IPR025164">
    <property type="entry name" value="Toastrack_DUF4097"/>
</dbReference>
<evidence type="ECO:0000313" key="2">
    <source>
        <dbReference type="EMBL" id="WLV25102.1"/>
    </source>
</evidence>
<dbReference type="Pfam" id="PF13349">
    <property type="entry name" value="DUF4097"/>
    <property type="match status" value="1"/>
</dbReference>
<accession>A0ABY9KZK9</accession>
<dbReference type="PANTHER" id="PTHR34094">
    <property type="match status" value="1"/>
</dbReference>
<organism evidence="2 3">
    <name type="scientific">Aciduricibacillus chroicocephali</name>
    <dbReference type="NCBI Taxonomy" id="3054939"/>
    <lineage>
        <taxon>Bacteria</taxon>
        <taxon>Bacillati</taxon>
        <taxon>Bacillota</taxon>
        <taxon>Bacilli</taxon>
        <taxon>Bacillales</taxon>
        <taxon>Bacillaceae</taxon>
        <taxon>Aciduricibacillus</taxon>
    </lineage>
</organism>
<feature type="domain" description="DUF4097" evidence="1">
    <location>
        <begin position="46"/>
        <end position="282"/>
    </location>
</feature>
<name>A0ABY9KZK9_9BACI</name>
<evidence type="ECO:0000259" key="1">
    <source>
        <dbReference type="Pfam" id="PF13349"/>
    </source>
</evidence>
<protein>
    <submittedName>
        <fullName evidence="2">DUF4097 family beta strand repeat-containing protein</fullName>
    </submittedName>
</protein>
<sequence length="285" mass="31451">MKRSSKVGIAAVMLIAIGTVASIVTYKGEKAEPFEMKEEAPAHFSSIRATADNAYVTIKPASDDKAKAVLTGTKKENRTVKLKSFIKDNQWHIVAKERPSIFFNIDFFQGRRQLKIYLPKKEYEKLYALTDNGKISINRINSKSIEAQSDNGKIEIAHLNANSIKAETANGRIILNDTQGKIEARADNGLISFKDTKGKIVARTENGKIDFTNPTITDSLDFTTDNGKIQLELQTEPKNLQLEARTDNGGISIFGKEYKNSAAIFGAGPHVNLQTDNGRIDVSTD</sequence>